<comment type="caution">
    <text evidence="1">The sequence shown here is derived from an EMBL/GenBank/DDBJ whole genome shotgun (WGS) entry which is preliminary data.</text>
</comment>
<gene>
    <name evidence="1" type="ORF">APZ42_027756</name>
</gene>
<reference evidence="1 2" key="1">
    <citation type="submission" date="2016-03" db="EMBL/GenBank/DDBJ databases">
        <title>EvidentialGene: Evidence-directed Construction of Genes on Genomes.</title>
        <authorList>
            <person name="Gilbert D.G."/>
            <person name="Choi J.-H."/>
            <person name="Mockaitis K."/>
            <person name="Colbourne J."/>
            <person name="Pfrender M."/>
        </authorList>
    </citation>
    <scope>NUCLEOTIDE SEQUENCE [LARGE SCALE GENOMIC DNA]</scope>
    <source>
        <strain evidence="1 2">Xinb3</strain>
        <tissue evidence="1">Complete organism</tissue>
    </source>
</reference>
<dbReference type="Proteomes" id="UP000076858">
    <property type="component" value="Unassembled WGS sequence"/>
</dbReference>
<keyword evidence="2" id="KW-1185">Reference proteome</keyword>
<sequence>MIFGNIRRMDMAFTGFYDGRTFWGFIGSLGAIFWNFSKDALELGYRCLGNWRYLVMDDQGVPLSVGEEVGSSVESAVRKGMAQDTKLPSVKSQQVEVVYDFICFFKVNAINWKIQGRCTRKSKITPYESGKGVAFNDAIKTLDKEIFVGKIMPSPKRWCRKDLVDQLLVITIVIVLEQEELCPVIIFPKITLAQICRISEKSVIDVAGNVTKVVGPTSLETVLC</sequence>
<evidence type="ECO:0000313" key="1">
    <source>
        <dbReference type="EMBL" id="KZS08282.1"/>
    </source>
</evidence>
<dbReference type="AlphaFoldDB" id="A0A164R2K1"/>
<organism evidence="1 2">
    <name type="scientific">Daphnia magna</name>
    <dbReference type="NCBI Taxonomy" id="35525"/>
    <lineage>
        <taxon>Eukaryota</taxon>
        <taxon>Metazoa</taxon>
        <taxon>Ecdysozoa</taxon>
        <taxon>Arthropoda</taxon>
        <taxon>Crustacea</taxon>
        <taxon>Branchiopoda</taxon>
        <taxon>Diplostraca</taxon>
        <taxon>Cladocera</taxon>
        <taxon>Anomopoda</taxon>
        <taxon>Daphniidae</taxon>
        <taxon>Daphnia</taxon>
    </lineage>
</organism>
<proteinExistence type="predicted"/>
<dbReference type="EMBL" id="LRGB01002244">
    <property type="protein sequence ID" value="KZS08282.1"/>
    <property type="molecule type" value="Genomic_DNA"/>
</dbReference>
<protein>
    <submittedName>
        <fullName evidence="1">Uncharacterized protein</fullName>
    </submittedName>
</protein>
<dbReference type="OrthoDB" id="1751331at2759"/>
<accession>A0A164R2K1</accession>
<name>A0A164R2K1_9CRUS</name>
<evidence type="ECO:0000313" key="2">
    <source>
        <dbReference type="Proteomes" id="UP000076858"/>
    </source>
</evidence>